<protein>
    <recommendedName>
        <fullName evidence="5 11">1,4-alpha-glucan branching enzyme</fullName>
        <ecNumber evidence="5 11">2.4.1.18</ecNumber>
    </recommendedName>
</protein>
<gene>
    <name evidence="14" type="ORF">DIW15_04650</name>
</gene>
<dbReference type="GO" id="GO:0004553">
    <property type="term" value="F:hydrolase activity, hydrolyzing O-glycosyl compounds"/>
    <property type="evidence" value="ECO:0007669"/>
    <property type="project" value="InterPro"/>
</dbReference>
<dbReference type="InterPro" id="IPR044143">
    <property type="entry name" value="GlgB_N_E_set_prok"/>
</dbReference>
<dbReference type="Pfam" id="PF02922">
    <property type="entry name" value="CBM_48"/>
    <property type="match status" value="1"/>
</dbReference>
<comment type="similarity">
    <text evidence="4">Belongs to the glycosyl hydrolase 13 family. GlgB subfamily.</text>
</comment>
<comment type="catalytic activity">
    <reaction evidence="1">
        <text>Transfers a segment of a (1-&gt;4)-alpha-D-glucan chain to a primary hydroxy group in a similar glucan chain.</text>
        <dbReference type="EC" id="2.4.1.18"/>
    </reaction>
</comment>
<dbReference type="InterPro" id="IPR006407">
    <property type="entry name" value="GlgB"/>
</dbReference>
<sequence>MVDRVLSAIPDFNDQSYYFNNGIHESLYEFLGAHPVAEDDSKGFRFVVWAPRAKSVALQGDFNDWRLEAMTALPNGLWGIVSSDARVGQFYKFMITDQVGHQTSKIDPFAHQFEVPPKDASVLTILDPFSWTDQRWLSKVKRTDYTKKPLNIYEVHFSSWRTHPDGRYYSFKELADSLIPYVKELGYTHIEFMPLMEHPLIASWGYQITGYYAVAGRFGTVNDLREFVDQAHQAGIGVLMDWVPGHFCRNEVGLAYYDGTPTFEYEDVRRADNVGWGSLNFDLGKPQVRSFLLSNALFWLKECHIDGLRTDAVSFMIYRDHGSFRENWVPAEDGSNKNYEGISFLQHLNQVVAKKFPQVLMIAEEATDWEGVTAKPQGLGLGFDFKWNMGWMNDLMRFIELPNEQRSSSYRLLTFPLMYAFNEKYILAISHDEVVHGKDSMLGKIKGDRYNQFAMLRAFYAYRLAFPGKKLHFMGEEIGQFLEWREYSELEWDVLERPFNKEFQQFVKTVNTLYQTEKALYERDLDQTGLTVLEADDAQAVILSFMRQGEKPRDFLIIATNFLPQEHRPYRIGVPYRGTYEILLNSEMTEFGGTWTKEEGPFQTFEEVTNGQPYAIDVILPALSTIYIRPKRVYGVLKN</sequence>
<evidence type="ECO:0000256" key="9">
    <source>
        <dbReference type="ARBA" id="ARBA00023056"/>
    </source>
</evidence>
<dbReference type="InterPro" id="IPR037439">
    <property type="entry name" value="Branching_enzy"/>
</dbReference>
<dbReference type="InterPro" id="IPR004193">
    <property type="entry name" value="Glyco_hydro_13_N"/>
</dbReference>
<dbReference type="SMART" id="SM00642">
    <property type="entry name" value="Aamy"/>
    <property type="match status" value="1"/>
</dbReference>
<feature type="active site" description="Nucleophile" evidence="12">
    <location>
        <position position="311"/>
    </location>
</feature>
<evidence type="ECO:0000313" key="15">
    <source>
        <dbReference type="Proteomes" id="UP000262195"/>
    </source>
</evidence>
<dbReference type="SUPFAM" id="SSF51011">
    <property type="entry name" value="Glycosyl hydrolase domain"/>
    <property type="match status" value="1"/>
</dbReference>
<dbReference type="InterPro" id="IPR006047">
    <property type="entry name" value="GH13_cat_dom"/>
</dbReference>
<dbReference type="InterPro" id="IPR017853">
    <property type="entry name" value="GH"/>
</dbReference>
<feature type="domain" description="Glycosyl hydrolase family 13 catalytic" evidence="13">
    <location>
        <begin position="123"/>
        <end position="523"/>
    </location>
</feature>
<keyword evidence="7 14" id="KW-0328">Glycosyltransferase</keyword>
<comment type="caution">
    <text evidence="14">The sequence shown here is derived from an EMBL/GenBank/DDBJ whole genome shotgun (WGS) entry which is preliminary data.</text>
</comment>
<dbReference type="PANTHER" id="PTHR43651">
    <property type="entry name" value="1,4-ALPHA-GLUCAN-BRANCHING ENZYME"/>
    <property type="match status" value="1"/>
</dbReference>
<dbReference type="CDD" id="cd02855">
    <property type="entry name" value="E_set_GBE_prok_N"/>
    <property type="match status" value="1"/>
</dbReference>
<proteinExistence type="inferred from homology"/>
<name>A0A3D4S5U9_9ENTE</name>
<evidence type="ECO:0000256" key="8">
    <source>
        <dbReference type="ARBA" id="ARBA00022679"/>
    </source>
</evidence>
<evidence type="ECO:0000259" key="13">
    <source>
        <dbReference type="SMART" id="SM00642"/>
    </source>
</evidence>
<dbReference type="GO" id="GO:0005978">
    <property type="term" value="P:glycogen biosynthetic process"/>
    <property type="evidence" value="ECO:0007669"/>
    <property type="project" value="UniProtKB-UniRule"/>
</dbReference>
<keyword evidence="6" id="KW-0321">Glycogen metabolism</keyword>
<evidence type="ECO:0000256" key="1">
    <source>
        <dbReference type="ARBA" id="ARBA00000826"/>
    </source>
</evidence>
<dbReference type="NCBIfam" id="NF003811">
    <property type="entry name" value="PRK05402.1"/>
    <property type="match status" value="1"/>
</dbReference>
<comment type="function">
    <text evidence="2">Catalyzes the formation of the alpha-1,6-glucosidic linkages in glycogen by scission of a 1,4-alpha-linked oligosaccharide from growing alpha-1,4-glucan chains and the subsequent attachment of the oligosaccharide to the alpha-1,6 position.</text>
</comment>
<dbReference type="EC" id="2.4.1.18" evidence="5 11"/>
<dbReference type="Pfam" id="PF00128">
    <property type="entry name" value="Alpha-amylase"/>
    <property type="match status" value="1"/>
</dbReference>
<dbReference type="GO" id="GO:0005829">
    <property type="term" value="C:cytosol"/>
    <property type="evidence" value="ECO:0007669"/>
    <property type="project" value="TreeGrafter"/>
</dbReference>
<dbReference type="Proteomes" id="UP000262195">
    <property type="component" value="Unassembled WGS sequence"/>
</dbReference>
<dbReference type="CDD" id="cd11322">
    <property type="entry name" value="AmyAc_Glg_BE"/>
    <property type="match status" value="1"/>
</dbReference>
<evidence type="ECO:0000256" key="10">
    <source>
        <dbReference type="ARBA" id="ARBA00023277"/>
    </source>
</evidence>
<dbReference type="Pfam" id="PF02806">
    <property type="entry name" value="Alpha-amylase_C"/>
    <property type="match status" value="1"/>
</dbReference>
<dbReference type="InterPro" id="IPR014756">
    <property type="entry name" value="Ig_E-set"/>
</dbReference>
<dbReference type="STRING" id="1121105.GCA_000421665_00912"/>
<dbReference type="GO" id="GO:0043169">
    <property type="term" value="F:cation binding"/>
    <property type="evidence" value="ECO:0007669"/>
    <property type="project" value="InterPro"/>
</dbReference>
<evidence type="ECO:0000256" key="6">
    <source>
        <dbReference type="ARBA" id="ARBA00022600"/>
    </source>
</evidence>
<dbReference type="EMBL" id="DQHO01000030">
    <property type="protein sequence ID" value="HCS93978.1"/>
    <property type="molecule type" value="Genomic_DNA"/>
</dbReference>
<dbReference type="InterPro" id="IPR013780">
    <property type="entry name" value="Glyco_hydro_b"/>
</dbReference>
<keyword evidence="10" id="KW-0119">Carbohydrate metabolism</keyword>
<dbReference type="NCBIfam" id="NF008967">
    <property type="entry name" value="PRK12313.1"/>
    <property type="match status" value="1"/>
</dbReference>
<dbReference type="GO" id="GO:0003844">
    <property type="term" value="F:1,4-alpha-glucan branching enzyme activity"/>
    <property type="evidence" value="ECO:0007669"/>
    <property type="project" value="UniProtKB-UniRule"/>
</dbReference>
<dbReference type="PIRSF" id="PIRSF000463">
    <property type="entry name" value="GlgB"/>
    <property type="match status" value="1"/>
</dbReference>
<evidence type="ECO:0000256" key="3">
    <source>
        <dbReference type="ARBA" id="ARBA00004964"/>
    </source>
</evidence>
<evidence type="ECO:0000256" key="7">
    <source>
        <dbReference type="ARBA" id="ARBA00022676"/>
    </source>
</evidence>
<reference evidence="14 15" key="1">
    <citation type="journal article" date="2018" name="Nat. Biotechnol.">
        <title>A standardized bacterial taxonomy based on genome phylogeny substantially revises the tree of life.</title>
        <authorList>
            <person name="Parks D.H."/>
            <person name="Chuvochina M."/>
            <person name="Waite D.W."/>
            <person name="Rinke C."/>
            <person name="Skarshewski A."/>
            <person name="Chaumeil P.A."/>
            <person name="Hugenholtz P."/>
        </authorList>
    </citation>
    <scope>NUCLEOTIDE SEQUENCE [LARGE SCALE GENOMIC DNA]</scope>
    <source>
        <strain evidence="14">UBA11306</strain>
    </source>
</reference>
<dbReference type="InterPro" id="IPR013783">
    <property type="entry name" value="Ig-like_fold"/>
</dbReference>
<evidence type="ECO:0000256" key="5">
    <source>
        <dbReference type="ARBA" id="ARBA00012541"/>
    </source>
</evidence>
<dbReference type="RefSeq" id="WP_022796187.1">
    <property type="nucleotide sequence ID" value="NZ_JBQDSL010000041.1"/>
</dbReference>
<dbReference type="SUPFAM" id="SSF81296">
    <property type="entry name" value="E set domains"/>
    <property type="match status" value="1"/>
</dbReference>
<keyword evidence="9" id="KW-0320">Glycogen biosynthesis</keyword>
<dbReference type="UniPathway" id="UPA00164"/>
<dbReference type="InterPro" id="IPR006048">
    <property type="entry name" value="A-amylase/branching_C"/>
</dbReference>
<dbReference type="Gene3D" id="2.60.40.10">
    <property type="entry name" value="Immunoglobulins"/>
    <property type="match status" value="1"/>
</dbReference>
<evidence type="ECO:0000256" key="4">
    <source>
        <dbReference type="ARBA" id="ARBA00009000"/>
    </source>
</evidence>
<dbReference type="Gene3D" id="2.60.40.1180">
    <property type="entry name" value="Golgi alpha-mannosidase II"/>
    <property type="match status" value="1"/>
</dbReference>
<organism evidence="14 15">
    <name type="scientific">Bavariicoccus seileri</name>
    <dbReference type="NCBI Taxonomy" id="549685"/>
    <lineage>
        <taxon>Bacteria</taxon>
        <taxon>Bacillati</taxon>
        <taxon>Bacillota</taxon>
        <taxon>Bacilli</taxon>
        <taxon>Lactobacillales</taxon>
        <taxon>Enterococcaceae</taxon>
        <taxon>Bavariicoccus</taxon>
    </lineage>
</organism>
<evidence type="ECO:0000256" key="12">
    <source>
        <dbReference type="PIRSR" id="PIRSR000463-1"/>
    </source>
</evidence>
<dbReference type="PANTHER" id="PTHR43651:SF3">
    <property type="entry name" value="1,4-ALPHA-GLUCAN-BRANCHING ENZYME"/>
    <property type="match status" value="1"/>
</dbReference>
<feature type="active site" description="Proton donor" evidence="12">
    <location>
        <position position="364"/>
    </location>
</feature>
<dbReference type="AlphaFoldDB" id="A0A3D4S5U9"/>
<keyword evidence="8 14" id="KW-0808">Transferase</keyword>
<dbReference type="NCBIfam" id="TIGR01515">
    <property type="entry name" value="branching_enzym"/>
    <property type="match status" value="1"/>
</dbReference>
<dbReference type="Gene3D" id="3.20.20.80">
    <property type="entry name" value="Glycosidases"/>
    <property type="match status" value="1"/>
</dbReference>
<evidence type="ECO:0000256" key="11">
    <source>
        <dbReference type="NCBIfam" id="TIGR01515"/>
    </source>
</evidence>
<accession>A0A3D4S5U9</accession>
<evidence type="ECO:0000256" key="2">
    <source>
        <dbReference type="ARBA" id="ARBA00002953"/>
    </source>
</evidence>
<dbReference type="SUPFAM" id="SSF51445">
    <property type="entry name" value="(Trans)glycosidases"/>
    <property type="match status" value="1"/>
</dbReference>
<comment type="pathway">
    <text evidence="3">Glycan biosynthesis; glycogen biosynthesis.</text>
</comment>
<evidence type="ECO:0000313" key="14">
    <source>
        <dbReference type="EMBL" id="HCS93978.1"/>
    </source>
</evidence>